<keyword evidence="2" id="KW-0472">Membrane</keyword>
<reference evidence="4 5" key="1">
    <citation type="journal article" date="2014" name="Arch. Microbiol.">
        <title>Arthrobacter enclensis sp. nov., isolated from sediment sample.</title>
        <authorList>
            <person name="Dastager S.G."/>
            <person name="Liu Q."/>
            <person name="Tang S.K."/>
            <person name="Krishnamurthi S."/>
            <person name="Lee J.C."/>
            <person name="Li W.J."/>
        </authorList>
    </citation>
    <scope>NUCLEOTIDE SEQUENCE [LARGE SCALE GENOMIC DNA]</scope>
    <source>
        <strain evidence="4 5">NIO-1008</strain>
    </source>
</reference>
<dbReference type="AlphaFoldDB" id="A0A0V8IMP3"/>
<keyword evidence="3" id="KW-0732">Signal</keyword>
<feature type="chain" id="PRO_5039141510" evidence="3">
    <location>
        <begin position="23"/>
        <end position="109"/>
    </location>
</feature>
<feature type="compositionally biased region" description="Low complexity" evidence="1">
    <location>
        <begin position="47"/>
        <end position="62"/>
    </location>
</feature>
<evidence type="ECO:0000313" key="5">
    <source>
        <dbReference type="Proteomes" id="UP000053199"/>
    </source>
</evidence>
<evidence type="ECO:0000256" key="3">
    <source>
        <dbReference type="SAM" id="SignalP"/>
    </source>
</evidence>
<evidence type="ECO:0000313" key="4">
    <source>
        <dbReference type="EMBL" id="KSU76035.1"/>
    </source>
</evidence>
<dbReference type="EMBL" id="LNQM01000004">
    <property type="protein sequence ID" value="KSU76035.1"/>
    <property type="molecule type" value="Genomic_DNA"/>
</dbReference>
<dbReference type="STRING" id="993070.AS031_11735"/>
<proteinExistence type="predicted"/>
<keyword evidence="2" id="KW-0812">Transmembrane</keyword>
<feature type="transmembrane region" description="Helical" evidence="2">
    <location>
        <begin position="80"/>
        <end position="99"/>
    </location>
</feature>
<evidence type="ECO:0000256" key="2">
    <source>
        <dbReference type="SAM" id="Phobius"/>
    </source>
</evidence>
<feature type="signal peptide" evidence="3">
    <location>
        <begin position="1"/>
        <end position="22"/>
    </location>
</feature>
<feature type="region of interest" description="Disordered" evidence="1">
    <location>
        <begin position="27"/>
        <end position="74"/>
    </location>
</feature>
<protein>
    <submittedName>
        <fullName evidence="4">LuxR family transcriptional regulator</fullName>
    </submittedName>
</protein>
<sequence>MGNTLKTILLALLLAAAPAVSAGTAIASPPATAGSATGSVAMSLPAGNTPTPSPGDTSSTGPANPGTGESTENESTRVNYAPWIIGGIVVVVLIAVLLWNRRRNKPFVG</sequence>
<organism evidence="4 5">
    <name type="scientific">Pseudarthrobacter enclensis</name>
    <dbReference type="NCBI Taxonomy" id="993070"/>
    <lineage>
        <taxon>Bacteria</taxon>
        <taxon>Bacillati</taxon>
        <taxon>Actinomycetota</taxon>
        <taxon>Actinomycetes</taxon>
        <taxon>Micrococcales</taxon>
        <taxon>Micrococcaceae</taxon>
        <taxon>Pseudarthrobacter</taxon>
    </lineage>
</organism>
<accession>A0A0V8IMP3</accession>
<evidence type="ECO:0000256" key="1">
    <source>
        <dbReference type="SAM" id="MobiDB-lite"/>
    </source>
</evidence>
<dbReference type="Proteomes" id="UP000053199">
    <property type="component" value="Unassembled WGS sequence"/>
</dbReference>
<keyword evidence="2" id="KW-1133">Transmembrane helix</keyword>
<gene>
    <name evidence="4" type="ORF">AS031_11735</name>
</gene>
<comment type="caution">
    <text evidence="4">The sequence shown here is derived from an EMBL/GenBank/DDBJ whole genome shotgun (WGS) entry which is preliminary data.</text>
</comment>
<name>A0A0V8IMP3_9MICC</name>
<keyword evidence="5" id="KW-1185">Reference proteome</keyword>
<dbReference type="RefSeq" id="WP_058268328.1">
    <property type="nucleotide sequence ID" value="NZ_FMAZ01000004.1"/>
</dbReference>